<evidence type="ECO:0000256" key="1">
    <source>
        <dbReference type="SAM" id="MobiDB-lite"/>
    </source>
</evidence>
<sequence>FVHRRIIQCPLWEKAGGRFGSTREVRRPMRAGRSSSARGFPGSATTGHSVAAPPLSTILRGVRSAAVGEPVSGWQSMGRTPHSRVQANRKGDRRRTQGFDLTPLHVPLIHTATKKEK</sequence>
<name>B9TC74_RICCO</name>
<proteinExistence type="predicted"/>
<dbReference type="EMBL" id="EQ977062">
    <property type="protein sequence ID" value="EEF26541.1"/>
    <property type="molecule type" value="Genomic_DNA"/>
</dbReference>
<feature type="region of interest" description="Disordered" evidence="1">
    <location>
        <begin position="22"/>
        <end position="55"/>
    </location>
</feature>
<dbReference type="InParanoid" id="B9TC74"/>
<gene>
    <name evidence="2" type="ORF">RCOM_2050500</name>
</gene>
<organism evidence="2 3">
    <name type="scientific">Ricinus communis</name>
    <name type="common">Castor bean</name>
    <dbReference type="NCBI Taxonomy" id="3988"/>
    <lineage>
        <taxon>Eukaryota</taxon>
        <taxon>Viridiplantae</taxon>
        <taxon>Streptophyta</taxon>
        <taxon>Embryophyta</taxon>
        <taxon>Tracheophyta</taxon>
        <taxon>Spermatophyta</taxon>
        <taxon>Magnoliopsida</taxon>
        <taxon>eudicotyledons</taxon>
        <taxon>Gunneridae</taxon>
        <taxon>Pentapetalae</taxon>
        <taxon>rosids</taxon>
        <taxon>fabids</taxon>
        <taxon>Malpighiales</taxon>
        <taxon>Euphorbiaceae</taxon>
        <taxon>Acalyphoideae</taxon>
        <taxon>Acalypheae</taxon>
        <taxon>Ricinus</taxon>
    </lineage>
</organism>
<dbReference type="Proteomes" id="UP000008311">
    <property type="component" value="Unassembled WGS sequence"/>
</dbReference>
<evidence type="ECO:0000313" key="3">
    <source>
        <dbReference type="Proteomes" id="UP000008311"/>
    </source>
</evidence>
<reference evidence="3" key="1">
    <citation type="journal article" date="2010" name="Nat. Biotechnol.">
        <title>Draft genome sequence of the oilseed species Ricinus communis.</title>
        <authorList>
            <person name="Chan A.P."/>
            <person name="Crabtree J."/>
            <person name="Zhao Q."/>
            <person name="Lorenzi H."/>
            <person name="Orvis J."/>
            <person name="Puiu D."/>
            <person name="Melake-Berhan A."/>
            <person name="Jones K.M."/>
            <person name="Redman J."/>
            <person name="Chen G."/>
            <person name="Cahoon E.B."/>
            <person name="Gedil M."/>
            <person name="Stanke M."/>
            <person name="Haas B.J."/>
            <person name="Wortman J.R."/>
            <person name="Fraser-Liggett C.M."/>
            <person name="Ravel J."/>
            <person name="Rabinowicz P.D."/>
        </authorList>
    </citation>
    <scope>NUCLEOTIDE SEQUENCE [LARGE SCALE GENOMIC DNA]</scope>
    <source>
        <strain evidence="3">cv. Hale</strain>
    </source>
</reference>
<accession>B9TC74</accession>
<feature type="region of interest" description="Disordered" evidence="1">
    <location>
        <begin position="70"/>
        <end position="117"/>
    </location>
</feature>
<protein>
    <submittedName>
        <fullName evidence="2">Uncharacterized protein</fullName>
    </submittedName>
</protein>
<feature type="non-terminal residue" evidence="2">
    <location>
        <position position="1"/>
    </location>
</feature>
<dbReference type="AlphaFoldDB" id="B9TC74"/>
<feature type="compositionally biased region" description="Polar residues" evidence="1">
    <location>
        <begin position="33"/>
        <end position="48"/>
    </location>
</feature>
<evidence type="ECO:0000313" key="2">
    <source>
        <dbReference type="EMBL" id="EEF26541.1"/>
    </source>
</evidence>
<feature type="compositionally biased region" description="Polar residues" evidence="1">
    <location>
        <begin position="73"/>
        <end position="86"/>
    </location>
</feature>
<keyword evidence="3" id="KW-1185">Reference proteome</keyword>